<name>A0A418NQ41_9SPHN</name>
<evidence type="ECO:0000313" key="3">
    <source>
        <dbReference type="Proteomes" id="UP000286576"/>
    </source>
</evidence>
<evidence type="ECO:0000259" key="1">
    <source>
        <dbReference type="Pfam" id="PF18029"/>
    </source>
</evidence>
<evidence type="ECO:0000313" key="2">
    <source>
        <dbReference type="EMBL" id="RIV84602.1"/>
    </source>
</evidence>
<organism evidence="2 3">
    <name type="scientific">Aurantiacibacter zhengii</name>
    <dbReference type="NCBI Taxonomy" id="2307003"/>
    <lineage>
        <taxon>Bacteria</taxon>
        <taxon>Pseudomonadati</taxon>
        <taxon>Pseudomonadota</taxon>
        <taxon>Alphaproteobacteria</taxon>
        <taxon>Sphingomonadales</taxon>
        <taxon>Erythrobacteraceae</taxon>
        <taxon>Aurantiacibacter</taxon>
    </lineage>
</organism>
<comment type="caution">
    <text evidence="2">The sequence shown here is derived from an EMBL/GenBank/DDBJ whole genome shotgun (WGS) entry which is preliminary data.</text>
</comment>
<feature type="domain" description="Glyoxalase-like" evidence="1">
    <location>
        <begin position="31"/>
        <end position="129"/>
    </location>
</feature>
<reference evidence="2 3" key="1">
    <citation type="submission" date="2018-08" db="EMBL/GenBank/DDBJ databases">
        <title>Erythrobacter zhengii sp.nov., a bacterium isolated from deep-sea sediment.</title>
        <authorList>
            <person name="Fang C."/>
            <person name="Wu Y.-H."/>
            <person name="Sun C."/>
            <person name="Wang H."/>
            <person name="Cheng H."/>
            <person name="Meng F.-X."/>
            <person name="Wang C.-S."/>
            <person name="Xu X.-W."/>
        </authorList>
    </citation>
    <scope>NUCLEOTIDE SEQUENCE [LARGE SCALE GENOMIC DNA]</scope>
    <source>
        <strain evidence="2 3">V18</strain>
    </source>
</reference>
<dbReference type="Gene3D" id="3.10.180.10">
    <property type="entry name" value="2,3-Dihydroxybiphenyl 1,2-Dioxygenase, domain 1"/>
    <property type="match status" value="1"/>
</dbReference>
<dbReference type="AlphaFoldDB" id="A0A418NQ41"/>
<dbReference type="InterPro" id="IPR029068">
    <property type="entry name" value="Glyas_Bleomycin-R_OHBP_Dase"/>
</dbReference>
<protein>
    <recommendedName>
        <fullName evidence="1">Glyoxalase-like domain-containing protein</fullName>
    </recommendedName>
</protein>
<dbReference type="Pfam" id="PF18029">
    <property type="entry name" value="Glyoxalase_6"/>
    <property type="match status" value="1"/>
</dbReference>
<keyword evidence="3" id="KW-1185">Reference proteome</keyword>
<dbReference type="SUPFAM" id="SSF54593">
    <property type="entry name" value="Glyoxalase/Bleomycin resistance protein/Dihydroxybiphenyl dioxygenase"/>
    <property type="match status" value="1"/>
</dbReference>
<dbReference type="InterPro" id="IPR041581">
    <property type="entry name" value="Glyoxalase_6"/>
</dbReference>
<proteinExistence type="predicted"/>
<accession>A0A418NQ41</accession>
<sequence length="135" mass="15274">MHRSPEATEPSHIGRPQEEKEMQVDHVFLSLNAKDFAAQSEWWSDLLGRQWDREPMPSCHEWDLREGVLFQVLDNVKGEPVTVTLHVADVDAEIARLRKAGIDVPDPVRVEGFDTLRFAEFADPEGNTVGLLDGQ</sequence>
<dbReference type="Proteomes" id="UP000286576">
    <property type="component" value="Unassembled WGS sequence"/>
</dbReference>
<dbReference type="EMBL" id="QXFL01000006">
    <property type="protein sequence ID" value="RIV84602.1"/>
    <property type="molecule type" value="Genomic_DNA"/>
</dbReference>
<gene>
    <name evidence="2" type="ORF">D2V07_13535</name>
</gene>